<dbReference type="OrthoDB" id="413313at2759"/>
<evidence type="ECO:0000313" key="6">
    <source>
        <dbReference type="EMBL" id="KAJ1997084.1"/>
    </source>
</evidence>
<keyword evidence="5" id="KW-0472">Membrane</keyword>
<name>A0A9W8EG42_9FUNG</name>
<comment type="subcellular location">
    <subcellularLocation>
        <location evidence="1">Mitochondrion membrane</location>
        <topology evidence="1">Multi-pass membrane protein</topology>
    </subcellularLocation>
</comment>
<keyword evidence="3" id="KW-1133">Transmembrane helix</keyword>
<dbReference type="Pfam" id="PF08637">
    <property type="entry name" value="NCA2"/>
    <property type="match status" value="1"/>
</dbReference>
<evidence type="ECO:0000256" key="3">
    <source>
        <dbReference type="ARBA" id="ARBA00022989"/>
    </source>
</evidence>
<sequence length="235" mass="26336">DMVVGFSKRFGDIDPLLVRKRVDSGDLSDVMRVYSREMQQPFRNAVFGDLVQAMLIQVQKVKVDVGQTMAALDKLLKSNELNFLLLSTVPATLTIYAAIRWLYVRASWWIGGSSRHTTSSIQAIMRDIDRLLNIDTSEKSGAIAAERAIVGGDSMLMAAPLGRLICLTHYLRHHATSLSNSTSAGWLGTSSGWVCTLPHARSLFLQDIRDLESAVLTSTQKRRVVERMYRTFRFI</sequence>
<evidence type="ECO:0000256" key="5">
    <source>
        <dbReference type="ARBA" id="ARBA00023136"/>
    </source>
</evidence>
<evidence type="ECO:0000313" key="7">
    <source>
        <dbReference type="Proteomes" id="UP001150907"/>
    </source>
</evidence>
<gene>
    <name evidence="6" type="primary">NCA2</name>
    <name evidence="6" type="ORF">H4R26_005960</name>
</gene>
<dbReference type="GO" id="GO:0005741">
    <property type="term" value="C:mitochondrial outer membrane"/>
    <property type="evidence" value="ECO:0007669"/>
    <property type="project" value="TreeGrafter"/>
</dbReference>
<organism evidence="6 7">
    <name type="scientific">Coemansia thaxteri</name>
    <dbReference type="NCBI Taxonomy" id="2663907"/>
    <lineage>
        <taxon>Eukaryota</taxon>
        <taxon>Fungi</taxon>
        <taxon>Fungi incertae sedis</taxon>
        <taxon>Zoopagomycota</taxon>
        <taxon>Kickxellomycotina</taxon>
        <taxon>Kickxellomycetes</taxon>
        <taxon>Kickxellales</taxon>
        <taxon>Kickxellaceae</taxon>
        <taxon>Coemansia</taxon>
    </lineage>
</organism>
<dbReference type="Proteomes" id="UP001150907">
    <property type="component" value="Unassembled WGS sequence"/>
</dbReference>
<protein>
    <submittedName>
        <fullName evidence="6">Nuclear control of ATPase protein 2</fullName>
    </submittedName>
</protein>
<reference evidence="6" key="1">
    <citation type="submission" date="2022-07" db="EMBL/GenBank/DDBJ databases">
        <title>Phylogenomic reconstructions and comparative analyses of Kickxellomycotina fungi.</title>
        <authorList>
            <person name="Reynolds N.K."/>
            <person name="Stajich J.E."/>
            <person name="Barry K."/>
            <person name="Grigoriev I.V."/>
            <person name="Crous P."/>
            <person name="Smith M.E."/>
        </authorList>
    </citation>
    <scope>NUCLEOTIDE SEQUENCE</scope>
    <source>
        <strain evidence="6">IMI 214461</strain>
    </source>
</reference>
<accession>A0A9W8EG42</accession>
<keyword evidence="4" id="KW-0496">Mitochondrion</keyword>
<feature type="non-terminal residue" evidence="6">
    <location>
        <position position="1"/>
    </location>
</feature>
<evidence type="ECO:0000256" key="1">
    <source>
        <dbReference type="ARBA" id="ARBA00004225"/>
    </source>
</evidence>
<dbReference type="AlphaFoldDB" id="A0A9W8EG42"/>
<keyword evidence="2" id="KW-0812">Transmembrane</keyword>
<comment type="caution">
    <text evidence="6">The sequence shown here is derived from an EMBL/GenBank/DDBJ whole genome shotgun (WGS) entry which is preliminary data.</text>
</comment>
<evidence type="ECO:0000256" key="2">
    <source>
        <dbReference type="ARBA" id="ARBA00022692"/>
    </source>
</evidence>
<dbReference type="PANTHER" id="PTHR28234:SF1">
    <property type="entry name" value="NUCLEAR CONTROL OF ATPASE PROTEIN 2"/>
    <property type="match status" value="1"/>
</dbReference>
<dbReference type="EMBL" id="JANBQF010001501">
    <property type="protein sequence ID" value="KAJ1997084.1"/>
    <property type="molecule type" value="Genomic_DNA"/>
</dbReference>
<evidence type="ECO:0000256" key="4">
    <source>
        <dbReference type="ARBA" id="ARBA00023128"/>
    </source>
</evidence>
<dbReference type="InterPro" id="IPR013946">
    <property type="entry name" value="NCA2-like"/>
</dbReference>
<keyword evidence="7" id="KW-1185">Reference proteome</keyword>
<dbReference type="PANTHER" id="PTHR28234">
    <property type="entry name" value="NUCLEAR CONTROL OF ATPASE PROTEIN 2"/>
    <property type="match status" value="1"/>
</dbReference>
<proteinExistence type="predicted"/>